<name>A0ABV6AEY6_9HYPH</name>
<comment type="similarity">
    <text evidence="2">Belongs to the peptidase M20 family.</text>
</comment>
<evidence type="ECO:0000256" key="6">
    <source>
        <dbReference type="ARBA" id="ARBA00023211"/>
    </source>
</evidence>
<comment type="cofactor">
    <cofactor evidence="1">
        <name>Mn(2+)</name>
        <dbReference type="ChEBI" id="CHEBI:29035"/>
    </cofactor>
</comment>
<organism evidence="8 9">
    <name type="scientific">Rhizobium puerariae</name>
    <dbReference type="NCBI Taxonomy" id="1585791"/>
    <lineage>
        <taxon>Bacteria</taxon>
        <taxon>Pseudomonadati</taxon>
        <taxon>Pseudomonadota</taxon>
        <taxon>Alphaproteobacteria</taxon>
        <taxon>Hyphomicrobiales</taxon>
        <taxon>Rhizobiaceae</taxon>
        <taxon>Rhizobium/Agrobacterium group</taxon>
        <taxon>Rhizobium</taxon>
    </lineage>
</organism>
<evidence type="ECO:0000256" key="4">
    <source>
        <dbReference type="ARBA" id="ARBA00022723"/>
    </source>
</evidence>
<dbReference type="CDD" id="cd03884">
    <property type="entry name" value="M20_bAS"/>
    <property type="match status" value="1"/>
</dbReference>
<sequence>MTRNLSIKAERIAADIGELAAITEPDSPWTRRAFTPMFLKGRAYLERRFREAGLRTHVDAAGNLVGARKGGGSQGVIMLGSHSDTVPNGGRFDGIAGVAAALEVARALDEAGIVLDHDLEIVDFLAEEVSIFGVSCIGSRGMLGLRPAEWLERQADGMSLADGICMVGGDPSAIGGRNDIKAFLELHIEQGPVLERDGMDIGAVTAIAGITRIEIVIEGRADHAGTTPMGLRRDALTSASRVVLGIERIASEIARGPSHFAATVGEFSMEPNAANVVPSHVRMLIDARAEDPAVMDQFQDAVVALTAQTAEKSGVTIPAPRRISNNPATPMAEPVVALIEESAKGLGASSRRMVSGAGHDAAFLAKAAPAAMIFIPCRDGRSHAPEEWAENDDIALGAAVLYETVLKLDKQ</sequence>
<comment type="caution">
    <text evidence="8">The sequence shown here is derived from an EMBL/GenBank/DDBJ whole genome shotgun (WGS) entry which is preliminary data.</text>
</comment>
<feature type="domain" description="Peptidase M20 dimerisation" evidence="7">
    <location>
        <begin position="207"/>
        <end position="311"/>
    </location>
</feature>
<dbReference type="InterPro" id="IPR010158">
    <property type="entry name" value="Amidase_Cbmase"/>
</dbReference>
<reference evidence="8 9" key="1">
    <citation type="submission" date="2024-09" db="EMBL/GenBank/DDBJ databases">
        <authorList>
            <person name="Sun Q."/>
            <person name="Mori K."/>
        </authorList>
    </citation>
    <scope>NUCLEOTIDE SEQUENCE [LARGE SCALE GENOMIC DNA]</scope>
    <source>
        <strain evidence="8 9">TBRC 4938</strain>
    </source>
</reference>
<accession>A0ABV6AEY6</accession>
<dbReference type="PROSITE" id="PS00758">
    <property type="entry name" value="ARGE_DAPE_CPG2_1"/>
    <property type="match status" value="1"/>
</dbReference>
<evidence type="ECO:0000256" key="5">
    <source>
        <dbReference type="ARBA" id="ARBA00022801"/>
    </source>
</evidence>
<dbReference type="Gene3D" id="3.30.70.360">
    <property type="match status" value="1"/>
</dbReference>
<dbReference type="PIRSF" id="PIRSF001235">
    <property type="entry name" value="Amidase_carbamoylase"/>
    <property type="match status" value="1"/>
</dbReference>
<proteinExistence type="inferred from homology"/>
<dbReference type="SUPFAM" id="SSF53187">
    <property type="entry name" value="Zn-dependent exopeptidases"/>
    <property type="match status" value="1"/>
</dbReference>
<evidence type="ECO:0000256" key="3">
    <source>
        <dbReference type="ARBA" id="ARBA00011738"/>
    </source>
</evidence>
<dbReference type="Gene3D" id="3.40.630.10">
    <property type="entry name" value="Zn peptidases"/>
    <property type="match status" value="1"/>
</dbReference>
<keyword evidence="5 8" id="KW-0378">Hydrolase</keyword>
<gene>
    <name evidence="8" type="ORF">ACFFP0_03610</name>
</gene>
<dbReference type="GO" id="GO:0016787">
    <property type="term" value="F:hydrolase activity"/>
    <property type="evidence" value="ECO:0007669"/>
    <property type="project" value="UniProtKB-KW"/>
</dbReference>
<dbReference type="Proteomes" id="UP001589692">
    <property type="component" value="Unassembled WGS sequence"/>
</dbReference>
<evidence type="ECO:0000256" key="2">
    <source>
        <dbReference type="ARBA" id="ARBA00006153"/>
    </source>
</evidence>
<evidence type="ECO:0000259" key="7">
    <source>
        <dbReference type="Pfam" id="PF07687"/>
    </source>
</evidence>
<evidence type="ECO:0000313" key="9">
    <source>
        <dbReference type="Proteomes" id="UP001589692"/>
    </source>
</evidence>
<dbReference type="NCBIfam" id="TIGR01879">
    <property type="entry name" value="hydantase"/>
    <property type="match status" value="1"/>
</dbReference>
<dbReference type="PANTHER" id="PTHR32494">
    <property type="entry name" value="ALLANTOATE DEIMINASE-RELATED"/>
    <property type="match status" value="1"/>
</dbReference>
<evidence type="ECO:0000313" key="8">
    <source>
        <dbReference type="EMBL" id="MFB9947918.1"/>
    </source>
</evidence>
<dbReference type="Pfam" id="PF07687">
    <property type="entry name" value="M20_dimer"/>
    <property type="match status" value="1"/>
</dbReference>
<comment type="subunit">
    <text evidence="3">Homodimer.</text>
</comment>
<dbReference type="PANTHER" id="PTHR32494:SF19">
    <property type="entry name" value="ALLANTOATE DEIMINASE-RELATED"/>
    <property type="match status" value="1"/>
</dbReference>
<dbReference type="NCBIfam" id="NF009531">
    <property type="entry name" value="PRK12893.1-5"/>
    <property type="match status" value="1"/>
</dbReference>
<evidence type="ECO:0000256" key="1">
    <source>
        <dbReference type="ARBA" id="ARBA00001936"/>
    </source>
</evidence>
<dbReference type="InterPro" id="IPR011650">
    <property type="entry name" value="Peptidase_M20_dimer"/>
</dbReference>
<keyword evidence="6" id="KW-0464">Manganese</keyword>
<dbReference type="SUPFAM" id="SSF55031">
    <property type="entry name" value="Bacterial exopeptidase dimerisation domain"/>
    <property type="match status" value="1"/>
</dbReference>
<dbReference type="InterPro" id="IPR036264">
    <property type="entry name" value="Bact_exopeptidase_dim_dom"/>
</dbReference>
<dbReference type="InterPro" id="IPR001261">
    <property type="entry name" value="ArgE/DapE_CS"/>
</dbReference>
<dbReference type="EMBL" id="JBHMAA010000006">
    <property type="protein sequence ID" value="MFB9947918.1"/>
    <property type="molecule type" value="Genomic_DNA"/>
</dbReference>
<dbReference type="Pfam" id="PF01546">
    <property type="entry name" value="Peptidase_M20"/>
    <property type="match status" value="1"/>
</dbReference>
<dbReference type="InterPro" id="IPR002933">
    <property type="entry name" value="Peptidase_M20"/>
</dbReference>
<keyword evidence="4" id="KW-0479">Metal-binding</keyword>
<protein>
    <submittedName>
        <fullName evidence="8">Zn-dependent hydrolase</fullName>
    </submittedName>
</protein>
<keyword evidence="9" id="KW-1185">Reference proteome</keyword>
<dbReference type="RefSeq" id="WP_377256350.1">
    <property type="nucleotide sequence ID" value="NZ_JBHMAA010000006.1"/>
</dbReference>